<keyword evidence="2" id="KW-1185">Reference proteome</keyword>
<dbReference type="AlphaFoldDB" id="A0A9X1K415"/>
<proteinExistence type="predicted"/>
<keyword evidence="1" id="KW-0378">Hydrolase</keyword>
<dbReference type="PANTHER" id="PTHR18901:SF38">
    <property type="entry name" value="PSEUDOURIDINE-5'-PHOSPHATASE"/>
    <property type="match status" value="1"/>
</dbReference>
<dbReference type="EMBL" id="JAHXDN010000006">
    <property type="protein sequence ID" value="MBW4710113.1"/>
    <property type="molecule type" value="Genomic_DNA"/>
</dbReference>
<dbReference type="NCBIfam" id="TIGR01509">
    <property type="entry name" value="HAD-SF-IA-v3"/>
    <property type="match status" value="1"/>
</dbReference>
<dbReference type="SFLD" id="SFLDG01129">
    <property type="entry name" value="C1.5:_HAD__Beta-PGM__Phosphata"/>
    <property type="match status" value="1"/>
</dbReference>
<name>A0A9X1K415_9RHOB</name>
<dbReference type="InterPro" id="IPR006439">
    <property type="entry name" value="HAD-SF_hydro_IA"/>
</dbReference>
<dbReference type="GO" id="GO:0016787">
    <property type="term" value="F:hydrolase activity"/>
    <property type="evidence" value="ECO:0007669"/>
    <property type="project" value="UniProtKB-KW"/>
</dbReference>
<gene>
    <name evidence="1" type="ORF">KX928_20195</name>
</gene>
<sequence length="227" mass="25074">MLEAPDLLILDCDGVVIDSEVISASTLIGLLAKWGINIDTEFVRQHFLGRSFPTVTGSVYELFSVQLPEDFESAYRQRLFKAFETELTLVDGIERLLDRLAIPHCIATSSSPVRVNRSLELTGVRPRFEGRIFTASEVATGKPAPDLFLHVADKMQVAPDKCMVIEDSGVGLEAALSAGMQAVWFTGGSHMRKMDRAEIEVAGFPQGPHLRIDNFEALFEHVPGIMR</sequence>
<dbReference type="SFLD" id="SFLDS00003">
    <property type="entry name" value="Haloacid_Dehalogenase"/>
    <property type="match status" value="1"/>
</dbReference>
<dbReference type="Pfam" id="PF00702">
    <property type="entry name" value="Hydrolase"/>
    <property type="match status" value="1"/>
</dbReference>
<dbReference type="CDD" id="cd07526">
    <property type="entry name" value="HAD_BPGM_like"/>
    <property type="match status" value="1"/>
</dbReference>
<reference evidence="1" key="1">
    <citation type="submission" date="2021-07" db="EMBL/GenBank/DDBJ databases">
        <title>Roseobacter insulae sp. nov., isolated from a tidal flat.</title>
        <authorList>
            <person name="Park S."/>
            <person name="Yoon J.-H."/>
        </authorList>
    </citation>
    <scope>NUCLEOTIDE SEQUENCE</scope>
    <source>
        <strain evidence="1">YSTF-M11</strain>
    </source>
</reference>
<protein>
    <submittedName>
        <fullName evidence="1">HAD family hydrolase</fullName>
    </submittedName>
</protein>
<organism evidence="1 2">
    <name type="scientific">Roseobacter insulae</name>
    <dbReference type="NCBI Taxonomy" id="2859783"/>
    <lineage>
        <taxon>Bacteria</taxon>
        <taxon>Pseudomonadati</taxon>
        <taxon>Pseudomonadota</taxon>
        <taxon>Alphaproteobacteria</taxon>
        <taxon>Rhodobacterales</taxon>
        <taxon>Roseobacteraceae</taxon>
        <taxon>Roseobacter</taxon>
    </lineage>
</organism>
<comment type="caution">
    <text evidence="1">The sequence shown here is derived from an EMBL/GenBank/DDBJ whole genome shotgun (WGS) entry which is preliminary data.</text>
</comment>
<dbReference type="Proteomes" id="UP001138661">
    <property type="component" value="Unassembled WGS sequence"/>
</dbReference>
<accession>A0A9X1K415</accession>
<dbReference type="PANTHER" id="PTHR18901">
    <property type="entry name" value="2-DEOXYGLUCOSE-6-PHOSPHATE PHOSPHATASE 2"/>
    <property type="match status" value="1"/>
</dbReference>
<evidence type="ECO:0000313" key="2">
    <source>
        <dbReference type="Proteomes" id="UP001138661"/>
    </source>
</evidence>
<evidence type="ECO:0000313" key="1">
    <source>
        <dbReference type="EMBL" id="MBW4710113.1"/>
    </source>
</evidence>